<sequence>MTPSELIINFVIGIVTGLATGAFFAARTKPGDLSIDDFVFRNYAWRHHATLTINVRYKPVKSSPSDSTETEIAGILVLVFLALAISTAILANYQQQVLSFGWLLISFFGASVASFIFLSFLRDRIVSWFGLWSLICILGITFNFWIFSLSLSNPVYASYLQDVRNNGVFEAISRMNDVGFLPLYQLTGLVFLCIVAGMAFVQSFFVLLWPLIPRNRIILFLFRWTVIFVNKWSMFSQAVLLFMAYSFLSGKILQWFDR</sequence>
<feature type="transmembrane region" description="Helical" evidence="1">
    <location>
        <begin position="72"/>
        <end position="93"/>
    </location>
</feature>
<evidence type="ECO:0000256" key="1">
    <source>
        <dbReference type="SAM" id="Phobius"/>
    </source>
</evidence>
<feature type="transmembrane region" description="Helical" evidence="1">
    <location>
        <begin position="99"/>
        <end position="121"/>
    </location>
</feature>
<evidence type="ECO:0000313" key="2">
    <source>
        <dbReference type="EMBL" id="AEG16015.1"/>
    </source>
</evidence>
<dbReference type="Proteomes" id="UP000009229">
    <property type="component" value="Chromosome"/>
</dbReference>
<accession>A0AAU8PRI5</accession>
<evidence type="ECO:0000313" key="3">
    <source>
        <dbReference type="Proteomes" id="UP000009229"/>
    </source>
</evidence>
<feature type="transmembrane region" description="Helical" evidence="1">
    <location>
        <begin position="183"/>
        <end position="209"/>
    </location>
</feature>
<organism evidence="2 3">
    <name type="scientific">Desulfofundulus kuznetsovii (strain DSM 6115 / VKM B-1805 / 17)</name>
    <name type="common">Desulfotomaculum kuznetsovii</name>
    <dbReference type="NCBI Taxonomy" id="760568"/>
    <lineage>
        <taxon>Bacteria</taxon>
        <taxon>Bacillati</taxon>
        <taxon>Bacillota</taxon>
        <taxon>Clostridia</taxon>
        <taxon>Eubacteriales</taxon>
        <taxon>Peptococcaceae</taxon>
        <taxon>Desulfofundulus</taxon>
    </lineage>
</organism>
<keyword evidence="1" id="KW-1133">Transmembrane helix</keyword>
<feature type="transmembrane region" description="Helical" evidence="1">
    <location>
        <begin position="128"/>
        <end position="147"/>
    </location>
</feature>
<feature type="transmembrane region" description="Helical" evidence="1">
    <location>
        <begin position="221"/>
        <end position="248"/>
    </location>
</feature>
<proteinExistence type="predicted"/>
<protein>
    <submittedName>
        <fullName evidence="2">Uncharacterized protein</fullName>
    </submittedName>
</protein>
<keyword evidence="1" id="KW-0812">Transmembrane</keyword>
<name>A0AAU8PRI5_DESK7</name>
<feature type="transmembrane region" description="Helical" evidence="1">
    <location>
        <begin position="6"/>
        <end position="26"/>
    </location>
</feature>
<reference evidence="3" key="1">
    <citation type="submission" date="2011-05" db="EMBL/GenBank/DDBJ databases">
        <title>Complete sequence of Desulfotomaculum kuznetsovii DSM 6115.</title>
        <authorList>
            <person name="Lucas S."/>
            <person name="Han J."/>
            <person name="Lapidus A."/>
            <person name="Cheng J.-F."/>
            <person name="Goodwin L."/>
            <person name="Pitluck S."/>
            <person name="Peters L."/>
            <person name="Mikhailova N."/>
            <person name="Lu M."/>
            <person name="Saunders E."/>
            <person name="Han C."/>
            <person name="Tapia R."/>
            <person name="Land M."/>
            <person name="Hauser L."/>
            <person name="Kyrpides N."/>
            <person name="Ivanova N."/>
            <person name="Pagani I."/>
            <person name="Nazina T."/>
            <person name="Ivanova A."/>
            <person name="Parshina S."/>
            <person name="Kuever J."/>
            <person name="Muyzer G."/>
            <person name="Plugge C."/>
            <person name="Stams A."/>
            <person name="Woyke T."/>
        </authorList>
    </citation>
    <scope>NUCLEOTIDE SEQUENCE [LARGE SCALE GENOMIC DNA]</scope>
    <source>
        <strain evidence="3">DSM 6115 / VKM B-1805 / 17</strain>
    </source>
</reference>
<dbReference type="AlphaFoldDB" id="A0AAU8PRI5"/>
<keyword evidence="1" id="KW-0472">Membrane</keyword>
<keyword evidence="3" id="KW-1185">Reference proteome</keyword>
<gene>
    <name evidence="2" type="ordered locus">Desku_2488</name>
</gene>
<dbReference type="EMBL" id="CP002770">
    <property type="protein sequence ID" value="AEG16015.1"/>
    <property type="molecule type" value="Genomic_DNA"/>
</dbReference>
<dbReference type="KEGG" id="dku:Desku_2488"/>